<feature type="transmembrane region" description="Helical" evidence="1">
    <location>
        <begin position="55"/>
        <end position="75"/>
    </location>
</feature>
<dbReference type="AlphaFoldDB" id="A0AAV4SF32"/>
<sequence>MSFLLLECFYTNCVYLGITNVSIQSPVHITPVLRIHAAALVMCDLHIRTAALFDYLLFHLLLLWWYVGINIRGYLVRGLDCKESREVIWNEVAGRNVSLLWRKSWSRSFLVSSRNLRNGQCACQNTGDQVGESSKGLVHSPATNFKHRGSVYRICCGGKTLGICNID</sequence>
<evidence type="ECO:0000313" key="2">
    <source>
        <dbReference type="EMBL" id="GIY32107.1"/>
    </source>
</evidence>
<dbReference type="Proteomes" id="UP001054945">
    <property type="component" value="Unassembled WGS sequence"/>
</dbReference>
<keyword evidence="3" id="KW-1185">Reference proteome</keyword>
<evidence type="ECO:0000313" key="3">
    <source>
        <dbReference type="Proteomes" id="UP001054945"/>
    </source>
</evidence>
<keyword evidence="1" id="KW-0812">Transmembrane</keyword>
<comment type="caution">
    <text evidence="2">The sequence shown here is derived from an EMBL/GenBank/DDBJ whole genome shotgun (WGS) entry which is preliminary data.</text>
</comment>
<dbReference type="EMBL" id="BPLR01009457">
    <property type="protein sequence ID" value="GIY32107.1"/>
    <property type="molecule type" value="Genomic_DNA"/>
</dbReference>
<keyword evidence="1" id="KW-0472">Membrane</keyword>
<keyword evidence="1" id="KW-1133">Transmembrane helix</keyword>
<protein>
    <submittedName>
        <fullName evidence="2">Uncharacterized protein</fullName>
    </submittedName>
</protein>
<reference evidence="2 3" key="1">
    <citation type="submission" date="2021-06" db="EMBL/GenBank/DDBJ databases">
        <title>Caerostris extrusa draft genome.</title>
        <authorList>
            <person name="Kono N."/>
            <person name="Arakawa K."/>
        </authorList>
    </citation>
    <scope>NUCLEOTIDE SEQUENCE [LARGE SCALE GENOMIC DNA]</scope>
</reference>
<accession>A0AAV4SF32</accession>
<gene>
    <name evidence="2" type="ORF">CEXT_31861</name>
</gene>
<proteinExistence type="predicted"/>
<name>A0AAV4SF32_CAEEX</name>
<organism evidence="2 3">
    <name type="scientific">Caerostris extrusa</name>
    <name type="common">Bark spider</name>
    <name type="synonym">Caerostris bankana</name>
    <dbReference type="NCBI Taxonomy" id="172846"/>
    <lineage>
        <taxon>Eukaryota</taxon>
        <taxon>Metazoa</taxon>
        <taxon>Ecdysozoa</taxon>
        <taxon>Arthropoda</taxon>
        <taxon>Chelicerata</taxon>
        <taxon>Arachnida</taxon>
        <taxon>Araneae</taxon>
        <taxon>Araneomorphae</taxon>
        <taxon>Entelegynae</taxon>
        <taxon>Araneoidea</taxon>
        <taxon>Araneidae</taxon>
        <taxon>Caerostris</taxon>
    </lineage>
</organism>
<evidence type="ECO:0000256" key="1">
    <source>
        <dbReference type="SAM" id="Phobius"/>
    </source>
</evidence>